<evidence type="ECO:0000256" key="1">
    <source>
        <dbReference type="SAM" id="Coils"/>
    </source>
</evidence>
<keyword evidence="4" id="KW-1185">Reference proteome</keyword>
<accession>A0A2H3BQH9</accession>
<feature type="coiled-coil region" evidence="1">
    <location>
        <begin position="193"/>
        <end position="269"/>
    </location>
</feature>
<feature type="region of interest" description="Disordered" evidence="2">
    <location>
        <begin position="1"/>
        <end position="38"/>
    </location>
</feature>
<evidence type="ECO:0000313" key="4">
    <source>
        <dbReference type="Proteomes" id="UP000218334"/>
    </source>
</evidence>
<proteinExistence type="predicted"/>
<dbReference type="EMBL" id="KZ293433">
    <property type="protein sequence ID" value="PBK68308.1"/>
    <property type="molecule type" value="Genomic_DNA"/>
</dbReference>
<gene>
    <name evidence="3" type="ORF">ARMSODRAFT_1019883</name>
</gene>
<evidence type="ECO:0000256" key="2">
    <source>
        <dbReference type="SAM" id="MobiDB-lite"/>
    </source>
</evidence>
<dbReference type="AlphaFoldDB" id="A0A2H3BQH9"/>
<organism evidence="3 4">
    <name type="scientific">Armillaria solidipes</name>
    <dbReference type="NCBI Taxonomy" id="1076256"/>
    <lineage>
        <taxon>Eukaryota</taxon>
        <taxon>Fungi</taxon>
        <taxon>Dikarya</taxon>
        <taxon>Basidiomycota</taxon>
        <taxon>Agaricomycotina</taxon>
        <taxon>Agaricomycetes</taxon>
        <taxon>Agaricomycetidae</taxon>
        <taxon>Agaricales</taxon>
        <taxon>Marasmiineae</taxon>
        <taxon>Physalacriaceae</taxon>
        <taxon>Armillaria</taxon>
    </lineage>
</organism>
<protein>
    <submittedName>
        <fullName evidence="3">Uncharacterized protein</fullName>
    </submittedName>
</protein>
<feature type="compositionally biased region" description="Basic and acidic residues" evidence="2">
    <location>
        <begin position="1"/>
        <end position="10"/>
    </location>
</feature>
<evidence type="ECO:0000313" key="3">
    <source>
        <dbReference type="EMBL" id="PBK68308.1"/>
    </source>
</evidence>
<name>A0A2H3BQH9_9AGAR</name>
<sequence length="291" mass="32271">MSGKFLDDIPMRTTSPGPRLCRTSTPINGTESANETDSTHLPLQSFVSSYGVLAQQDPDEVVIVLNDTPNQTRGKKKFNATSVFVSQESIKTEFSRCDGTTPKRNRPVAKRLEPIDPMPGSALSWKRKSREETSKNIQVASKKPKSDTKDFILFADDDPSSSFSTPCTSFTGTDLESTKSVPALIGELWTKGTKKYEARIQELEKERDRSTSMLVVYQRELQAAKQQSADFEARSELLEAEIATLKAGKARLEEHVGSTKKALEDLKNKFLVKVIQSTDEILTGFDEIGAQ</sequence>
<keyword evidence="1" id="KW-0175">Coiled coil</keyword>
<reference evidence="4" key="1">
    <citation type="journal article" date="2017" name="Nat. Ecol. Evol.">
        <title>Genome expansion and lineage-specific genetic innovations in the forest pathogenic fungi Armillaria.</title>
        <authorList>
            <person name="Sipos G."/>
            <person name="Prasanna A.N."/>
            <person name="Walter M.C."/>
            <person name="O'Connor E."/>
            <person name="Balint B."/>
            <person name="Krizsan K."/>
            <person name="Kiss B."/>
            <person name="Hess J."/>
            <person name="Varga T."/>
            <person name="Slot J."/>
            <person name="Riley R."/>
            <person name="Boka B."/>
            <person name="Rigling D."/>
            <person name="Barry K."/>
            <person name="Lee J."/>
            <person name="Mihaltcheva S."/>
            <person name="LaButti K."/>
            <person name="Lipzen A."/>
            <person name="Waldron R."/>
            <person name="Moloney N.M."/>
            <person name="Sperisen C."/>
            <person name="Kredics L."/>
            <person name="Vagvoelgyi C."/>
            <person name="Patrignani A."/>
            <person name="Fitzpatrick D."/>
            <person name="Nagy I."/>
            <person name="Doyle S."/>
            <person name="Anderson J.B."/>
            <person name="Grigoriev I.V."/>
            <person name="Gueldener U."/>
            <person name="Muensterkoetter M."/>
            <person name="Nagy L.G."/>
        </authorList>
    </citation>
    <scope>NUCLEOTIDE SEQUENCE [LARGE SCALE GENOMIC DNA]</scope>
    <source>
        <strain evidence="4">28-4</strain>
    </source>
</reference>
<dbReference type="Proteomes" id="UP000218334">
    <property type="component" value="Unassembled WGS sequence"/>
</dbReference>
<feature type="compositionally biased region" description="Polar residues" evidence="2">
    <location>
        <begin position="12"/>
        <end position="38"/>
    </location>
</feature>